<accession>A0A397SXI0</accession>
<keyword evidence="3" id="KW-1185">Reference proteome</keyword>
<comment type="caution">
    <text evidence="2">The sequence shown here is derived from an EMBL/GenBank/DDBJ whole genome shotgun (WGS) entry which is preliminary data.</text>
</comment>
<evidence type="ECO:0000313" key="2">
    <source>
        <dbReference type="EMBL" id="RIA90673.1"/>
    </source>
</evidence>
<dbReference type="Proteomes" id="UP000265703">
    <property type="component" value="Unassembled WGS sequence"/>
</dbReference>
<proteinExistence type="predicted"/>
<gene>
    <name evidence="2" type="ORF">C1645_769366</name>
</gene>
<name>A0A397SXI0_9GLOM</name>
<keyword evidence="1" id="KW-1133">Transmembrane helix</keyword>
<feature type="transmembrane region" description="Helical" evidence="1">
    <location>
        <begin position="51"/>
        <end position="72"/>
    </location>
</feature>
<sequence>MFILNCKDLMIMAFFSVLIQIIQIKIRSYPHYSSLITKPFSVKWRNRKKTVYLRVGVFFIGIIRIILMANFYCGILQ</sequence>
<organism evidence="2 3">
    <name type="scientific">Glomus cerebriforme</name>
    <dbReference type="NCBI Taxonomy" id="658196"/>
    <lineage>
        <taxon>Eukaryota</taxon>
        <taxon>Fungi</taxon>
        <taxon>Fungi incertae sedis</taxon>
        <taxon>Mucoromycota</taxon>
        <taxon>Glomeromycotina</taxon>
        <taxon>Glomeromycetes</taxon>
        <taxon>Glomerales</taxon>
        <taxon>Glomeraceae</taxon>
        <taxon>Glomus</taxon>
    </lineage>
</organism>
<keyword evidence="1" id="KW-0472">Membrane</keyword>
<dbReference type="AlphaFoldDB" id="A0A397SXI0"/>
<evidence type="ECO:0000256" key="1">
    <source>
        <dbReference type="SAM" id="Phobius"/>
    </source>
</evidence>
<feature type="transmembrane region" description="Helical" evidence="1">
    <location>
        <begin position="12"/>
        <end position="30"/>
    </location>
</feature>
<evidence type="ECO:0000313" key="3">
    <source>
        <dbReference type="Proteomes" id="UP000265703"/>
    </source>
</evidence>
<keyword evidence="1" id="KW-0812">Transmembrane</keyword>
<dbReference type="EMBL" id="QKYT01000174">
    <property type="protein sequence ID" value="RIA90673.1"/>
    <property type="molecule type" value="Genomic_DNA"/>
</dbReference>
<reference evidence="2 3" key="1">
    <citation type="submission" date="2018-06" db="EMBL/GenBank/DDBJ databases">
        <title>Comparative genomics reveals the genomic features of Rhizophagus irregularis, R. cerebriforme, R. diaphanum and Gigaspora rosea, and their symbiotic lifestyle signature.</title>
        <authorList>
            <person name="Morin E."/>
            <person name="San Clemente H."/>
            <person name="Chen E.C.H."/>
            <person name="De La Providencia I."/>
            <person name="Hainaut M."/>
            <person name="Kuo A."/>
            <person name="Kohler A."/>
            <person name="Murat C."/>
            <person name="Tang N."/>
            <person name="Roy S."/>
            <person name="Loubradou J."/>
            <person name="Henrissat B."/>
            <person name="Grigoriev I.V."/>
            <person name="Corradi N."/>
            <person name="Roux C."/>
            <person name="Martin F.M."/>
        </authorList>
    </citation>
    <scope>NUCLEOTIDE SEQUENCE [LARGE SCALE GENOMIC DNA]</scope>
    <source>
        <strain evidence="2 3">DAOM 227022</strain>
    </source>
</reference>
<protein>
    <submittedName>
        <fullName evidence="2">Uncharacterized protein</fullName>
    </submittedName>
</protein>